<organism evidence="2 3">
    <name type="scientific">Cyclotella cryptica</name>
    <dbReference type="NCBI Taxonomy" id="29204"/>
    <lineage>
        <taxon>Eukaryota</taxon>
        <taxon>Sar</taxon>
        <taxon>Stramenopiles</taxon>
        <taxon>Ochrophyta</taxon>
        <taxon>Bacillariophyta</taxon>
        <taxon>Coscinodiscophyceae</taxon>
        <taxon>Thalassiosirophycidae</taxon>
        <taxon>Stephanodiscales</taxon>
        <taxon>Stephanodiscaceae</taxon>
        <taxon>Cyclotella</taxon>
    </lineage>
</organism>
<evidence type="ECO:0000256" key="1">
    <source>
        <dbReference type="SAM" id="MobiDB-lite"/>
    </source>
</evidence>
<sequence>MKEPTHGSNSQGRPLITEGLPHTTLGINPDASLNKSKRVRFAEHSKRRVYSADEDYEKTKSYSFASRKIFQKEATREGIRIKNLVASRSLPTGSAIEILLKRGLLRSEELLGIENLVSKNPKQSSLAKRSYTDLVLGMQKQMREMNENRVDAVMLAKVANANSMRMIEKAKVRANLASYPLFM</sequence>
<comment type="caution">
    <text evidence="2">The sequence shown here is derived from an EMBL/GenBank/DDBJ whole genome shotgun (WGS) entry which is preliminary data.</text>
</comment>
<keyword evidence="3" id="KW-1185">Reference proteome</keyword>
<dbReference type="AlphaFoldDB" id="A0ABD3PQQ8"/>
<dbReference type="EMBL" id="JABMIG020000139">
    <property type="protein sequence ID" value="KAL3789531.1"/>
    <property type="molecule type" value="Genomic_DNA"/>
</dbReference>
<accession>A0ABD3PQQ8</accession>
<feature type="region of interest" description="Disordered" evidence="1">
    <location>
        <begin position="1"/>
        <end position="31"/>
    </location>
</feature>
<proteinExistence type="predicted"/>
<evidence type="ECO:0000313" key="2">
    <source>
        <dbReference type="EMBL" id="KAL3789531.1"/>
    </source>
</evidence>
<evidence type="ECO:0000313" key="3">
    <source>
        <dbReference type="Proteomes" id="UP001516023"/>
    </source>
</evidence>
<name>A0ABD3PQQ8_9STRA</name>
<dbReference type="Proteomes" id="UP001516023">
    <property type="component" value="Unassembled WGS sequence"/>
</dbReference>
<feature type="compositionally biased region" description="Polar residues" evidence="1">
    <location>
        <begin position="1"/>
        <end position="12"/>
    </location>
</feature>
<protein>
    <submittedName>
        <fullName evidence="2">Uncharacterized protein</fullName>
    </submittedName>
</protein>
<gene>
    <name evidence="2" type="ORF">HJC23_001339</name>
</gene>
<reference evidence="2 3" key="1">
    <citation type="journal article" date="2020" name="G3 (Bethesda)">
        <title>Improved Reference Genome for Cyclotella cryptica CCMP332, a Model for Cell Wall Morphogenesis, Salinity Adaptation, and Lipid Production in Diatoms (Bacillariophyta).</title>
        <authorList>
            <person name="Roberts W.R."/>
            <person name="Downey K.M."/>
            <person name="Ruck E.C."/>
            <person name="Traller J.C."/>
            <person name="Alverson A.J."/>
        </authorList>
    </citation>
    <scope>NUCLEOTIDE SEQUENCE [LARGE SCALE GENOMIC DNA]</scope>
    <source>
        <strain evidence="2 3">CCMP332</strain>
    </source>
</reference>